<proteinExistence type="predicted"/>
<evidence type="ECO:0000313" key="7">
    <source>
        <dbReference type="EMBL" id="ORY90139.1"/>
    </source>
</evidence>
<dbReference type="EMBL" id="MCGR01000004">
    <property type="protein sequence ID" value="ORY90139.1"/>
    <property type="molecule type" value="Genomic_DNA"/>
</dbReference>
<feature type="region of interest" description="Disordered" evidence="5">
    <location>
        <begin position="346"/>
        <end position="386"/>
    </location>
</feature>
<keyword evidence="4 6" id="KW-0472">Membrane</keyword>
<accession>A0A1Y2G0G6</accession>
<feature type="transmembrane region" description="Helical" evidence="6">
    <location>
        <begin position="198"/>
        <end position="219"/>
    </location>
</feature>
<dbReference type="GO" id="GO:0007189">
    <property type="term" value="P:adenylate cyclase-activating G protein-coupled receptor signaling pathway"/>
    <property type="evidence" value="ECO:0007669"/>
    <property type="project" value="TreeGrafter"/>
</dbReference>
<evidence type="ECO:0000256" key="3">
    <source>
        <dbReference type="ARBA" id="ARBA00022989"/>
    </source>
</evidence>
<feature type="transmembrane region" description="Helical" evidence="6">
    <location>
        <begin position="20"/>
        <end position="42"/>
    </location>
</feature>
<evidence type="ECO:0000256" key="5">
    <source>
        <dbReference type="SAM" id="MobiDB-lite"/>
    </source>
</evidence>
<organism evidence="7 8">
    <name type="scientific">Leucosporidium creatinivorum</name>
    <dbReference type="NCBI Taxonomy" id="106004"/>
    <lineage>
        <taxon>Eukaryota</taxon>
        <taxon>Fungi</taxon>
        <taxon>Dikarya</taxon>
        <taxon>Basidiomycota</taxon>
        <taxon>Pucciniomycotina</taxon>
        <taxon>Microbotryomycetes</taxon>
        <taxon>Leucosporidiales</taxon>
        <taxon>Leucosporidium</taxon>
    </lineage>
</organism>
<keyword evidence="8" id="KW-1185">Reference proteome</keyword>
<evidence type="ECO:0000256" key="4">
    <source>
        <dbReference type="ARBA" id="ARBA00023136"/>
    </source>
</evidence>
<feature type="transmembrane region" description="Helical" evidence="6">
    <location>
        <begin position="239"/>
        <end position="258"/>
    </location>
</feature>
<feature type="region of interest" description="Disordered" evidence="5">
    <location>
        <begin position="294"/>
        <end position="325"/>
    </location>
</feature>
<dbReference type="PANTHER" id="PTHR23112:SF37">
    <property type="entry name" value="G PROTEIN-COUPLED RECEPTOR GPR1"/>
    <property type="match status" value="1"/>
</dbReference>
<comment type="caution">
    <text evidence="7">The sequence shown here is derived from an EMBL/GenBank/DDBJ whole genome shotgun (WGS) entry which is preliminary data.</text>
</comment>
<keyword evidence="2 6" id="KW-0812">Transmembrane</keyword>
<dbReference type="AlphaFoldDB" id="A0A1Y2G0G6"/>
<feature type="transmembrane region" description="Helical" evidence="6">
    <location>
        <begin position="145"/>
        <end position="167"/>
    </location>
</feature>
<comment type="subcellular location">
    <subcellularLocation>
        <location evidence="1">Membrane</location>
        <topology evidence="1">Multi-pass membrane protein</topology>
    </subcellularLocation>
</comment>
<dbReference type="PANTHER" id="PTHR23112">
    <property type="entry name" value="G PROTEIN-COUPLED RECEPTOR 157-RELATED"/>
    <property type="match status" value="1"/>
</dbReference>
<dbReference type="OrthoDB" id="100006at2759"/>
<evidence type="ECO:0000256" key="6">
    <source>
        <dbReference type="SAM" id="Phobius"/>
    </source>
</evidence>
<gene>
    <name evidence="7" type="ORF">BCR35DRAFT_328780</name>
</gene>
<keyword evidence="3 6" id="KW-1133">Transmembrane helix</keyword>
<dbReference type="InParanoid" id="A0A1Y2G0G6"/>
<name>A0A1Y2G0G6_9BASI</name>
<dbReference type="STRING" id="106004.A0A1Y2G0G6"/>
<dbReference type="Gene3D" id="1.20.1070.10">
    <property type="entry name" value="Rhodopsin 7-helix transmembrane proteins"/>
    <property type="match status" value="1"/>
</dbReference>
<protein>
    <submittedName>
        <fullName evidence="7">Uncharacterized protein</fullName>
    </submittedName>
</protein>
<sequence>MTTTEWIPNGEKHYGMTAVAVSACLSLASMILLFAYCIFLAVRRYRQSEFAKAEEDSRVMRFLWSSNGVLFLNLILGDLSHCIGFMVTFDWLKYGAMPSPPTLACTVQAVTLQMGNIAVAFGATFLASSVFSLVLFSYKFPAKLVASLIAFEWAVVTVMTAVGPLYVARDGGPFYAIAGGWCWISIEYDLMRMLLHHVWVYVAALINLILYSAVAWTILSRRKRAGGERGASARLARSLMLYPIAYILLVTPLASYRAAGHPWPSDTGLAAGAVICLAGFVDCLIFACTRALFSSSGSGKSSVGGATSRRTGNSMSGAWDSRPRFEPKLPTLGAGLGDPDLAFSRTRSRPGIGGASPSARSISFISREEGSDEERASPRMEQVKKEKRGLLATGFLGL</sequence>
<dbReference type="GO" id="GO:0004930">
    <property type="term" value="F:G protein-coupled receptor activity"/>
    <property type="evidence" value="ECO:0007669"/>
    <property type="project" value="TreeGrafter"/>
</dbReference>
<feature type="compositionally biased region" description="Basic and acidic residues" evidence="5">
    <location>
        <begin position="366"/>
        <end position="384"/>
    </location>
</feature>
<dbReference type="CDD" id="cd00637">
    <property type="entry name" value="7tm_classA_rhodopsin-like"/>
    <property type="match status" value="1"/>
</dbReference>
<feature type="transmembrane region" description="Helical" evidence="6">
    <location>
        <begin position="270"/>
        <end position="293"/>
    </location>
</feature>
<dbReference type="Proteomes" id="UP000193467">
    <property type="component" value="Unassembled WGS sequence"/>
</dbReference>
<evidence type="ECO:0000256" key="2">
    <source>
        <dbReference type="ARBA" id="ARBA00022692"/>
    </source>
</evidence>
<feature type="transmembrane region" description="Helical" evidence="6">
    <location>
        <begin position="62"/>
        <end position="89"/>
    </location>
</feature>
<evidence type="ECO:0000313" key="8">
    <source>
        <dbReference type="Proteomes" id="UP000193467"/>
    </source>
</evidence>
<feature type="transmembrane region" description="Helical" evidence="6">
    <location>
        <begin position="117"/>
        <end position="138"/>
    </location>
</feature>
<feature type="compositionally biased region" description="Low complexity" evidence="5">
    <location>
        <begin position="294"/>
        <end position="308"/>
    </location>
</feature>
<reference evidence="7 8" key="1">
    <citation type="submission" date="2016-07" db="EMBL/GenBank/DDBJ databases">
        <title>Pervasive Adenine N6-methylation of Active Genes in Fungi.</title>
        <authorList>
            <consortium name="DOE Joint Genome Institute"/>
            <person name="Mondo S.J."/>
            <person name="Dannebaum R.O."/>
            <person name="Kuo R.C."/>
            <person name="Labutti K."/>
            <person name="Haridas S."/>
            <person name="Kuo A."/>
            <person name="Salamov A."/>
            <person name="Ahrendt S.R."/>
            <person name="Lipzen A."/>
            <person name="Sullivan W."/>
            <person name="Andreopoulos W.B."/>
            <person name="Clum A."/>
            <person name="Lindquist E."/>
            <person name="Daum C."/>
            <person name="Ramamoorthy G.K."/>
            <person name="Gryganskyi A."/>
            <person name="Culley D."/>
            <person name="Magnuson J.K."/>
            <person name="James T.Y."/>
            <person name="O'Malley M.A."/>
            <person name="Stajich J.E."/>
            <person name="Spatafora J.W."/>
            <person name="Visel A."/>
            <person name="Grigoriev I.V."/>
        </authorList>
    </citation>
    <scope>NUCLEOTIDE SEQUENCE [LARGE SCALE GENOMIC DNA]</scope>
    <source>
        <strain evidence="7 8">62-1032</strain>
    </source>
</reference>
<dbReference type="GO" id="GO:0005886">
    <property type="term" value="C:plasma membrane"/>
    <property type="evidence" value="ECO:0007669"/>
    <property type="project" value="TreeGrafter"/>
</dbReference>
<evidence type="ECO:0000256" key="1">
    <source>
        <dbReference type="ARBA" id="ARBA00004141"/>
    </source>
</evidence>